<organism evidence="3 4">
    <name type="scientific">Araneus ventricosus</name>
    <name type="common">Orbweaver spider</name>
    <name type="synonym">Epeira ventricosa</name>
    <dbReference type="NCBI Taxonomy" id="182803"/>
    <lineage>
        <taxon>Eukaryota</taxon>
        <taxon>Metazoa</taxon>
        <taxon>Ecdysozoa</taxon>
        <taxon>Arthropoda</taxon>
        <taxon>Chelicerata</taxon>
        <taxon>Arachnida</taxon>
        <taxon>Araneae</taxon>
        <taxon>Araneomorphae</taxon>
        <taxon>Entelegynae</taxon>
        <taxon>Araneoidea</taxon>
        <taxon>Araneidae</taxon>
        <taxon>Araneus</taxon>
    </lineage>
</organism>
<feature type="non-terminal residue" evidence="3">
    <location>
        <position position="148"/>
    </location>
</feature>
<dbReference type="Pfam" id="PF00071">
    <property type="entry name" value="Ras"/>
    <property type="match status" value="1"/>
</dbReference>
<dbReference type="GO" id="GO:0003924">
    <property type="term" value="F:GTPase activity"/>
    <property type="evidence" value="ECO:0007669"/>
    <property type="project" value="InterPro"/>
</dbReference>
<dbReference type="GO" id="GO:0035006">
    <property type="term" value="P:melanization defense response"/>
    <property type="evidence" value="ECO:0007669"/>
    <property type="project" value="UniProtKB-ARBA"/>
</dbReference>
<dbReference type="AlphaFoldDB" id="A0A4Y2RHY3"/>
<dbReference type="GO" id="GO:0022412">
    <property type="term" value="P:cellular process involved in reproduction in multicellular organism"/>
    <property type="evidence" value="ECO:0007669"/>
    <property type="project" value="UniProtKB-ARBA"/>
</dbReference>
<name>A0A4Y2RHY3_ARAVE</name>
<accession>A0A4Y2RHY3</accession>
<dbReference type="PRINTS" id="PR00449">
    <property type="entry name" value="RASTRNSFRMNG"/>
</dbReference>
<dbReference type="GO" id="GO:0035099">
    <property type="term" value="P:hemocyte migration"/>
    <property type="evidence" value="ECO:0007669"/>
    <property type="project" value="UniProtKB-ARBA"/>
</dbReference>
<keyword evidence="1" id="KW-0547">Nucleotide-binding</keyword>
<dbReference type="GO" id="GO:0001667">
    <property type="term" value="P:ameboidal-type cell migration"/>
    <property type="evidence" value="ECO:0007669"/>
    <property type="project" value="UniProtKB-ARBA"/>
</dbReference>
<dbReference type="EMBL" id="BGPR01144875">
    <property type="protein sequence ID" value="GBN74899.1"/>
    <property type="molecule type" value="Genomic_DNA"/>
</dbReference>
<dbReference type="InterPro" id="IPR001806">
    <property type="entry name" value="Small_GTPase"/>
</dbReference>
<protein>
    <submittedName>
        <fullName evidence="3">Uncharacterized protein</fullName>
    </submittedName>
</protein>
<dbReference type="GO" id="GO:0007264">
    <property type="term" value="P:small GTPase-mediated signal transduction"/>
    <property type="evidence" value="ECO:0007669"/>
    <property type="project" value="InterPro"/>
</dbReference>
<dbReference type="GO" id="GO:0005525">
    <property type="term" value="F:GTP binding"/>
    <property type="evidence" value="ECO:0007669"/>
    <property type="project" value="UniProtKB-KW"/>
</dbReference>
<dbReference type="InterPro" id="IPR027417">
    <property type="entry name" value="P-loop_NTPase"/>
</dbReference>
<sequence length="148" mass="16360">MASASSKQDMAKILNLAGLDGSDVGSTGDIKIVVIGNKGSGKTSFIQCFVTDECICPELNQPRLWRKTIGYGGPKNEFNVVLRELPASDNLPHIRAQAYLNAQVIVICYSVADRESWEAIPKWFNEARAFLPEAKLFVVGNKMEQRKN</sequence>
<dbReference type="GO" id="GO:0003006">
    <property type="term" value="P:developmental process involved in reproduction"/>
    <property type="evidence" value="ECO:0007669"/>
    <property type="project" value="UniProtKB-ARBA"/>
</dbReference>
<keyword evidence="2" id="KW-0342">GTP-binding</keyword>
<dbReference type="PANTHER" id="PTHR24072">
    <property type="entry name" value="RHO FAMILY GTPASE"/>
    <property type="match status" value="1"/>
</dbReference>
<dbReference type="Gene3D" id="3.40.50.300">
    <property type="entry name" value="P-loop containing nucleotide triphosphate hydrolases"/>
    <property type="match status" value="1"/>
</dbReference>
<reference evidence="3 4" key="1">
    <citation type="journal article" date="2019" name="Sci. Rep.">
        <title>Orb-weaving spider Araneus ventricosus genome elucidates the spidroin gene catalogue.</title>
        <authorList>
            <person name="Kono N."/>
            <person name="Nakamura H."/>
            <person name="Ohtoshi R."/>
            <person name="Moran D.A.P."/>
            <person name="Shinohara A."/>
            <person name="Yoshida Y."/>
            <person name="Fujiwara M."/>
            <person name="Mori M."/>
            <person name="Tomita M."/>
            <person name="Arakawa K."/>
        </authorList>
    </citation>
    <scope>NUCLEOTIDE SEQUENCE [LARGE SCALE GENOMIC DNA]</scope>
</reference>
<comment type="caution">
    <text evidence="3">The sequence shown here is derived from an EMBL/GenBank/DDBJ whole genome shotgun (WGS) entry which is preliminary data.</text>
</comment>
<evidence type="ECO:0000256" key="1">
    <source>
        <dbReference type="ARBA" id="ARBA00022741"/>
    </source>
</evidence>
<proteinExistence type="predicted"/>
<dbReference type="InterPro" id="IPR003578">
    <property type="entry name" value="Small_GTPase_Rho"/>
</dbReference>
<evidence type="ECO:0000313" key="3">
    <source>
        <dbReference type="EMBL" id="GBN74899.1"/>
    </source>
</evidence>
<dbReference type="Proteomes" id="UP000499080">
    <property type="component" value="Unassembled WGS sequence"/>
</dbReference>
<gene>
    <name evidence="3" type="ORF">AVEN_246749_1</name>
</gene>
<keyword evidence="4" id="KW-1185">Reference proteome</keyword>
<dbReference type="SUPFAM" id="SSF52540">
    <property type="entry name" value="P-loop containing nucleoside triphosphate hydrolases"/>
    <property type="match status" value="1"/>
</dbReference>
<dbReference type="OrthoDB" id="6416196at2759"/>
<evidence type="ECO:0000256" key="2">
    <source>
        <dbReference type="ARBA" id="ARBA00023134"/>
    </source>
</evidence>
<evidence type="ECO:0000313" key="4">
    <source>
        <dbReference type="Proteomes" id="UP000499080"/>
    </source>
</evidence>